<sequence length="123" mass="14463">MTYCPCLHIAYICHVLKIKAVKSKQFPGFLSHFLTYVSRPYFLRSASTFDSFTKKTLLAYDPRVKGWLLLENYTPTFIFSVLYLLIVWLGPKYMRNKQPFSCRGILQNYILLWSAKCVLFKCV</sequence>
<evidence type="ECO:0000256" key="7">
    <source>
        <dbReference type="ARBA" id="ARBA00022989"/>
    </source>
</evidence>
<organism evidence="12 13">
    <name type="scientific">Pavo cristatus</name>
    <name type="common">Indian peafowl</name>
    <name type="synonym">Blue peafowl</name>
    <dbReference type="NCBI Taxonomy" id="9049"/>
    <lineage>
        <taxon>Eukaryota</taxon>
        <taxon>Metazoa</taxon>
        <taxon>Chordata</taxon>
        <taxon>Craniata</taxon>
        <taxon>Vertebrata</taxon>
        <taxon>Euteleostomi</taxon>
        <taxon>Archelosauria</taxon>
        <taxon>Archosauria</taxon>
        <taxon>Dinosauria</taxon>
        <taxon>Saurischia</taxon>
        <taxon>Theropoda</taxon>
        <taxon>Coelurosauria</taxon>
        <taxon>Aves</taxon>
        <taxon>Neognathae</taxon>
        <taxon>Galloanserae</taxon>
        <taxon>Galliformes</taxon>
        <taxon>Phasianidae</taxon>
        <taxon>Phasianinae</taxon>
        <taxon>Pavo</taxon>
    </lineage>
</organism>
<proteinExistence type="predicted"/>
<dbReference type="AlphaFoldDB" id="A0A8C9G175"/>
<reference evidence="12" key="2">
    <citation type="submission" date="2025-09" db="UniProtKB">
        <authorList>
            <consortium name="Ensembl"/>
        </authorList>
    </citation>
    <scope>IDENTIFICATION</scope>
</reference>
<dbReference type="InterPro" id="IPR002076">
    <property type="entry name" value="ELO_fam"/>
</dbReference>
<keyword evidence="6" id="KW-0276">Fatty acid metabolism</keyword>
<evidence type="ECO:0000256" key="2">
    <source>
        <dbReference type="ARBA" id="ARBA00012307"/>
    </source>
</evidence>
<evidence type="ECO:0000256" key="9">
    <source>
        <dbReference type="ARBA" id="ARBA00023136"/>
    </source>
</evidence>
<evidence type="ECO:0000313" key="12">
    <source>
        <dbReference type="Ensembl" id="ENSPSTP00000021935.1"/>
    </source>
</evidence>
<dbReference type="GO" id="GO:0009922">
    <property type="term" value="F:fatty acid elongase activity"/>
    <property type="evidence" value="ECO:0007669"/>
    <property type="project" value="UniProtKB-EC"/>
</dbReference>
<dbReference type="EC" id="2.3.1.199" evidence="2"/>
<evidence type="ECO:0000256" key="3">
    <source>
        <dbReference type="ARBA" id="ARBA00022516"/>
    </source>
</evidence>
<protein>
    <recommendedName>
        <fullName evidence="2">very-long-chain 3-oxoacyl-CoA synthase</fullName>
        <ecNumber evidence="2">2.3.1.199</ecNumber>
    </recommendedName>
</protein>
<dbReference type="Proteomes" id="UP000694428">
    <property type="component" value="Unplaced"/>
</dbReference>
<evidence type="ECO:0000256" key="1">
    <source>
        <dbReference type="ARBA" id="ARBA00004141"/>
    </source>
</evidence>
<reference evidence="12" key="1">
    <citation type="submission" date="2025-08" db="UniProtKB">
        <authorList>
            <consortium name="Ensembl"/>
        </authorList>
    </citation>
    <scope>IDENTIFICATION</scope>
</reference>
<evidence type="ECO:0000256" key="8">
    <source>
        <dbReference type="ARBA" id="ARBA00023098"/>
    </source>
</evidence>
<name>A0A8C9G175_PAVCR</name>
<evidence type="ECO:0000256" key="10">
    <source>
        <dbReference type="ARBA" id="ARBA00023160"/>
    </source>
</evidence>
<keyword evidence="5 11" id="KW-0812">Transmembrane</keyword>
<keyword evidence="8" id="KW-0443">Lipid metabolism</keyword>
<keyword evidence="4" id="KW-0808">Transferase</keyword>
<dbReference type="GO" id="GO:0016020">
    <property type="term" value="C:membrane"/>
    <property type="evidence" value="ECO:0007669"/>
    <property type="project" value="UniProtKB-SubCell"/>
</dbReference>
<dbReference type="Pfam" id="PF01151">
    <property type="entry name" value="ELO"/>
    <property type="match status" value="1"/>
</dbReference>
<keyword evidence="10" id="KW-0275">Fatty acid biosynthesis</keyword>
<evidence type="ECO:0000313" key="13">
    <source>
        <dbReference type="Proteomes" id="UP000694428"/>
    </source>
</evidence>
<keyword evidence="3" id="KW-0444">Lipid biosynthesis</keyword>
<feature type="transmembrane region" description="Helical" evidence="11">
    <location>
        <begin position="73"/>
        <end position="90"/>
    </location>
</feature>
<keyword evidence="13" id="KW-1185">Reference proteome</keyword>
<keyword evidence="7 11" id="KW-1133">Transmembrane helix</keyword>
<evidence type="ECO:0000256" key="11">
    <source>
        <dbReference type="SAM" id="Phobius"/>
    </source>
</evidence>
<keyword evidence="9 11" id="KW-0472">Membrane</keyword>
<dbReference type="Ensembl" id="ENSPSTT00000023036.1">
    <property type="protein sequence ID" value="ENSPSTP00000021935.1"/>
    <property type="gene ID" value="ENSPSTG00000016066.1"/>
</dbReference>
<dbReference type="GO" id="GO:0006633">
    <property type="term" value="P:fatty acid biosynthetic process"/>
    <property type="evidence" value="ECO:0007669"/>
    <property type="project" value="UniProtKB-KW"/>
</dbReference>
<comment type="subcellular location">
    <subcellularLocation>
        <location evidence="1">Membrane</location>
        <topology evidence="1">Multi-pass membrane protein</topology>
    </subcellularLocation>
</comment>
<evidence type="ECO:0000256" key="6">
    <source>
        <dbReference type="ARBA" id="ARBA00022832"/>
    </source>
</evidence>
<evidence type="ECO:0000256" key="4">
    <source>
        <dbReference type="ARBA" id="ARBA00022679"/>
    </source>
</evidence>
<accession>A0A8C9G175</accession>
<evidence type="ECO:0000256" key="5">
    <source>
        <dbReference type="ARBA" id="ARBA00022692"/>
    </source>
</evidence>